<dbReference type="EMBL" id="CP035704">
    <property type="protein sequence ID" value="QBB69307.1"/>
    <property type="molecule type" value="Genomic_DNA"/>
</dbReference>
<dbReference type="GO" id="GO:0051903">
    <property type="term" value="F:S-(hydroxymethyl)glutathione dehydrogenase [NAD(P)+] activity"/>
    <property type="evidence" value="ECO:0007669"/>
    <property type="project" value="TreeGrafter"/>
</dbReference>
<evidence type="ECO:0000313" key="9">
    <source>
        <dbReference type="Proteomes" id="UP000291562"/>
    </source>
</evidence>
<dbReference type="PANTHER" id="PTHR43880:SF12">
    <property type="entry name" value="ALCOHOL DEHYDROGENASE CLASS-3"/>
    <property type="match status" value="1"/>
</dbReference>
<evidence type="ECO:0000259" key="7">
    <source>
        <dbReference type="SMART" id="SM00829"/>
    </source>
</evidence>
<evidence type="ECO:0000256" key="4">
    <source>
        <dbReference type="ARBA" id="ARBA00023002"/>
    </source>
</evidence>
<dbReference type="InterPro" id="IPR013149">
    <property type="entry name" value="ADH-like_C"/>
</dbReference>
<organism evidence="8 9">
    <name type="scientific">Pseudolysobacter antarcticus</name>
    <dbReference type="NCBI Taxonomy" id="2511995"/>
    <lineage>
        <taxon>Bacteria</taxon>
        <taxon>Pseudomonadati</taxon>
        <taxon>Pseudomonadota</taxon>
        <taxon>Gammaproteobacteria</taxon>
        <taxon>Lysobacterales</taxon>
        <taxon>Rhodanobacteraceae</taxon>
        <taxon>Pseudolysobacter</taxon>
    </lineage>
</organism>
<dbReference type="AlphaFoldDB" id="A0A411HFR5"/>
<dbReference type="GO" id="GO:0008270">
    <property type="term" value="F:zinc ion binding"/>
    <property type="evidence" value="ECO:0007669"/>
    <property type="project" value="InterPro"/>
</dbReference>
<evidence type="ECO:0000256" key="3">
    <source>
        <dbReference type="ARBA" id="ARBA00022833"/>
    </source>
</evidence>
<dbReference type="SMART" id="SM00829">
    <property type="entry name" value="PKS_ER"/>
    <property type="match status" value="1"/>
</dbReference>
<dbReference type="PROSITE" id="PS00059">
    <property type="entry name" value="ADH_ZINC"/>
    <property type="match status" value="1"/>
</dbReference>
<reference evidence="8 9" key="1">
    <citation type="submission" date="2019-01" db="EMBL/GenBank/DDBJ databases">
        <title>Pseudolysobacter antarctica gen. nov., sp. nov., isolated from Fildes Peninsula, Antarctica.</title>
        <authorList>
            <person name="Wei Z."/>
            <person name="Peng F."/>
        </authorList>
    </citation>
    <scope>NUCLEOTIDE SEQUENCE [LARGE SCALE GENOMIC DNA]</scope>
    <source>
        <strain evidence="8 9">AQ6-296</strain>
    </source>
</reference>
<dbReference type="Proteomes" id="UP000291562">
    <property type="component" value="Chromosome"/>
</dbReference>
<dbReference type="CDD" id="cd08281">
    <property type="entry name" value="liver_ADH_like1"/>
    <property type="match status" value="1"/>
</dbReference>
<dbReference type="Pfam" id="PF00107">
    <property type="entry name" value="ADH_zinc_N"/>
    <property type="match status" value="1"/>
</dbReference>
<dbReference type="PANTHER" id="PTHR43880">
    <property type="entry name" value="ALCOHOL DEHYDROGENASE"/>
    <property type="match status" value="1"/>
</dbReference>
<dbReference type="InterPro" id="IPR020843">
    <property type="entry name" value="ER"/>
</dbReference>
<sequence length="375" mass="38734">MKVRAAVLREMGLPAPYAESLPLRIETVELAPPGAGEICVRVLAAGLCHSDLSVIDGSRPRPMPMVLGHEATGEIVEVGTDVGGLRVGDRVVFSFVPSCGHCDPCASGRAALCEPGAQANAAGQLLGGGRRWSDTKAVSLQHHLGVSGFAEYTVVSARSAVKIDADLAPEIAALFGCAVMTGVGAVVNTAKVAAGESVTVFGLGGVGLAALLGARAAGAYPLIAVDVIAEKLELALALGANICIDASREDAVAAVREASRGGVMYAIESVGSERVLAQAYAATRRGGTTISVGLPAPDKMFSVPAVSLVAEERTIKGSYMGSAVPSRDLPRYIAMYRAGLLPVDRLLTHRLALDEINLGFDRLTRGQAIRQVVLF</sequence>
<evidence type="ECO:0000313" key="8">
    <source>
        <dbReference type="EMBL" id="QBB69307.1"/>
    </source>
</evidence>
<dbReference type="InterPro" id="IPR002328">
    <property type="entry name" value="ADH_Zn_CS"/>
</dbReference>
<keyword evidence="3 6" id="KW-0862">Zinc</keyword>
<evidence type="ECO:0000256" key="1">
    <source>
        <dbReference type="ARBA" id="ARBA00001947"/>
    </source>
</evidence>
<dbReference type="GO" id="GO:0005829">
    <property type="term" value="C:cytosol"/>
    <property type="evidence" value="ECO:0007669"/>
    <property type="project" value="TreeGrafter"/>
</dbReference>
<dbReference type="InterPro" id="IPR011032">
    <property type="entry name" value="GroES-like_sf"/>
</dbReference>
<dbReference type="KEGG" id="xbc:ELE36_02345"/>
<dbReference type="Gene3D" id="3.40.50.720">
    <property type="entry name" value="NAD(P)-binding Rossmann-like Domain"/>
    <property type="match status" value="1"/>
</dbReference>
<feature type="domain" description="Enoyl reductase (ER)" evidence="7">
    <location>
        <begin position="20"/>
        <end position="374"/>
    </location>
</feature>
<name>A0A411HFR5_9GAMM</name>
<comment type="cofactor">
    <cofactor evidence="1 6">
        <name>Zn(2+)</name>
        <dbReference type="ChEBI" id="CHEBI:29105"/>
    </cofactor>
</comment>
<evidence type="ECO:0000256" key="2">
    <source>
        <dbReference type="ARBA" id="ARBA00022723"/>
    </source>
</evidence>
<dbReference type="OrthoDB" id="9770544at2"/>
<proteinExistence type="inferred from homology"/>
<dbReference type="FunFam" id="3.40.50.720:FF:000003">
    <property type="entry name" value="S-(hydroxymethyl)glutathione dehydrogenase"/>
    <property type="match status" value="1"/>
</dbReference>
<gene>
    <name evidence="8" type="ORF">ELE36_02345</name>
</gene>
<dbReference type="SUPFAM" id="SSF50129">
    <property type="entry name" value="GroES-like"/>
    <property type="match status" value="2"/>
</dbReference>
<dbReference type="Gene3D" id="3.90.180.10">
    <property type="entry name" value="Medium-chain alcohol dehydrogenases, catalytic domain"/>
    <property type="match status" value="1"/>
</dbReference>
<keyword evidence="9" id="KW-1185">Reference proteome</keyword>
<protein>
    <submittedName>
        <fullName evidence="8">Alcohol dehydrogenase</fullName>
    </submittedName>
</protein>
<evidence type="ECO:0000256" key="6">
    <source>
        <dbReference type="RuleBase" id="RU361277"/>
    </source>
</evidence>
<dbReference type="GO" id="GO:0046294">
    <property type="term" value="P:formaldehyde catabolic process"/>
    <property type="evidence" value="ECO:0007669"/>
    <property type="project" value="TreeGrafter"/>
</dbReference>
<dbReference type="InterPro" id="IPR036291">
    <property type="entry name" value="NAD(P)-bd_dom_sf"/>
</dbReference>
<keyword evidence="5" id="KW-0520">NAD</keyword>
<dbReference type="Pfam" id="PF08240">
    <property type="entry name" value="ADH_N"/>
    <property type="match status" value="1"/>
</dbReference>
<evidence type="ECO:0000256" key="5">
    <source>
        <dbReference type="ARBA" id="ARBA00023027"/>
    </source>
</evidence>
<comment type="similarity">
    <text evidence="6">Belongs to the zinc-containing alcohol dehydrogenase family.</text>
</comment>
<dbReference type="InterPro" id="IPR013154">
    <property type="entry name" value="ADH-like_N"/>
</dbReference>
<dbReference type="SUPFAM" id="SSF51735">
    <property type="entry name" value="NAD(P)-binding Rossmann-fold domains"/>
    <property type="match status" value="1"/>
</dbReference>
<keyword evidence="4" id="KW-0560">Oxidoreductase</keyword>
<keyword evidence="2 6" id="KW-0479">Metal-binding</keyword>
<dbReference type="RefSeq" id="WP_129831563.1">
    <property type="nucleotide sequence ID" value="NZ_CP035704.1"/>
</dbReference>
<accession>A0A411HFR5</accession>